<keyword evidence="11" id="KW-0472">Membrane</keyword>
<feature type="compositionally biased region" description="Pro residues" evidence="10">
    <location>
        <begin position="526"/>
        <end position="538"/>
    </location>
</feature>
<evidence type="ECO:0000256" key="7">
    <source>
        <dbReference type="ARBA" id="ARBA00023274"/>
    </source>
</evidence>
<comment type="subunit">
    <text evidence="9">U1 snRNP is composed of the 7 core Sm proteins B/B', D1, D2, D3, E, F and G that assemble in a heptameric protein ring on the Sm site of the small nuclear RNA to form the core snRNP, and at least 3 U1 snRNP-specific proteins U1-70K, U1-A and U1-C. U1-C interacts with U1 snRNA and the 5' splice-site region of the pre-mRNA.</text>
</comment>
<dbReference type="FunFam" id="3.30.160.60:FF:000059">
    <property type="entry name" value="U1 small nuclear ribonucleoprotein C"/>
    <property type="match status" value="1"/>
</dbReference>
<evidence type="ECO:0000256" key="10">
    <source>
        <dbReference type="SAM" id="MobiDB-lite"/>
    </source>
</evidence>
<dbReference type="Gene3D" id="3.30.160.60">
    <property type="entry name" value="Classic Zinc Finger"/>
    <property type="match status" value="1"/>
</dbReference>
<dbReference type="GO" id="GO:0000243">
    <property type="term" value="C:commitment complex"/>
    <property type="evidence" value="ECO:0007669"/>
    <property type="project" value="UniProtKB-UniRule"/>
</dbReference>
<evidence type="ECO:0000256" key="11">
    <source>
        <dbReference type="SAM" id="Phobius"/>
    </source>
</evidence>
<dbReference type="GO" id="GO:0030627">
    <property type="term" value="F:pre-mRNA 5'-splice site binding"/>
    <property type="evidence" value="ECO:0007669"/>
    <property type="project" value="InterPro"/>
</dbReference>
<dbReference type="PANTHER" id="PTHR31148">
    <property type="entry name" value="U1 SMALL NUCLEAR RIBONUCLEOPROTEIN C"/>
    <property type="match status" value="1"/>
</dbReference>
<keyword evidence="3 9" id="KW-0863">Zinc-finger</keyword>
<evidence type="ECO:0000313" key="14">
    <source>
        <dbReference type="Proteomes" id="UP000001067"/>
    </source>
</evidence>
<feature type="compositionally biased region" description="Pro residues" evidence="10">
    <location>
        <begin position="488"/>
        <end position="518"/>
    </location>
</feature>
<dbReference type="eggNOG" id="KOG1950">
    <property type="taxonomic scope" value="Eukaryota"/>
</dbReference>
<dbReference type="GO" id="GO:0071004">
    <property type="term" value="C:U2-type prespliceosome"/>
    <property type="evidence" value="ECO:0007669"/>
    <property type="project" value="UniProtKB-UniRule"/>
</dbReference>
<comment type="subunit">
    <text evidence="8">Component of the U1 snRNP. The U1 snRNP is composed of the U1 snRNA and the 7 core Sm proteins SNRPB, SNRPD1, SNRPD2, SNRPD3, SNRPE, SNRPF and SNRPG that assemble in a heptameric protein ring on the Sm site of the small nuclear RNA to form the core snRNP, and at least 3 U1 snRNP-specific proteins SNRNP70/U1-70K, SNRPA/U1-A and SNRPC/U1-C. SNRPC/U1-C interacts with U1 snRNA and the 5' splice-site region of the pre-mRNA. Interacts (via N-terminus) with TIA1 (via C-terminus); thereby promoting spliceosomal U1 snRNP recruitment to 5' splice sites.</text>
</comment>
<keyword evidence="11" id="KW-1133">Transmembrane helix</keyword>
<dbReference type="InterPro" id="IPR036236">
    <property type="entry name" value="Znf_C2H2_sf"/>
</dbReference>
<gene>
    <name evidence="13" type="ORF">PTT_13388</name>
</gene>
<keyword evidence="11" id="KW-0812">Transmembrane</keyword>
<dbReference type="SUPFAM" id="SSF57667">
    <property type="entry name" value="beta-beta-alpha zinc fingers"/>
    <property type="match status" value="1"/>
</dbReference>
<dbReference type="InterPro" id="IPR029044">
    <property type="entry name" value="Nucleotide-diphossugar_trans"/>
</dbReference>
<feature type="region of interest" description="Disordered" evidence="10">
    <location>
        <begin position="488"/>
        <end position="573"/>
    </location>
</feature>
<comment type="subcellular location">
    <subcellularLocation>
        <location evidence="1 9">Nucleus</location>
    </subcellularLocation>
</comment>
<dbReference type="STRING" id="861557.E3RVZ2"/>
<evidence type="ECO:0000256" key="1">
    <source>
        <dbReference type="ARBA" id="ARBA00004123"/>
    </source>
</evidence>
<keyword evidence="6 9" id="KW-0539">Nucleus</keyword>
<dbReference type="GO" id="GO:0003729">
    <property type="term" value="F:mRNA binding"/>
    <property type="evidence" value="ECO:0007669"/>
    <property type="project" value="UniProtKB-UniRule"/>
</dbReference>
<dbReference type="AlphaFoldDB" id="E3RVZ2"/>
<organism evidence="14">
    <name type="scientific">Pyrenophora teres f. teres (strain 0-1)</name>
    <name type="common">Barley net blotch fungus</name>
    <name type="synonym">Drechslera teres f. teres</name>
    <dbReference type="NCBI Taxonomy" id="861557"/>
    <lineage>
        <taxon>Eukaryota</taxon>
        <taxon>Fungi</taxon>
        <taxon>Dikarya</taxon>
        <taxon>Ascomycota</taxon>
        <taxon>Pezizomycotina</taxon>
        <taxon>Dothideomycetes</taxon>
        <taxon>Pleosporomycetidae</taxon>
        <taxon>Pleosporales</taxon>
        <taxon>Pleosporineae</taxon>
        <taxon>Pleosporaceae</taxon>
        <taxon>Pyrenophora</taxon>
    </lineage>
</organism>
<evidence type="ECO:0000256" key="2">
    <source>
        <dbReference type="ARBA" id="ARBA00022723"/>
    </source>
</evidence>
<dbReference type="HAMAP" id="MF_03153">
    <property type="entry name" value="U1_C"/>
    <property type="match status" value="1"/>
</dbReference>
<evidence type="ECO:0000256" key="5">
    <source>
        <dbReference type="ARBA" id="ARBA00022884"/>
    </source>
</evidence>
<dbReference type="Proteomes" id="UP000001067">
    <property type="component" value="Unassembled WGS sequence"/>
</dbReference>
<dbReference type="GO" id="GO:0000387">
    <property type="term" value="P:spliceosomal snRNP assembly"/>
    <property type="evidence" value="ECO:0007669"/>
    <property type="project" value="UniProtKB-UniRule"/>
</dbReference>
<comment type="similarity">
    <text evidence="9">Belongs to the U1 small nuclear ribonucleoprotein C family.</text>
</comment>
<dbReference type="GO" id="GO:0000395">
    <property type="term" value="P:mRNA 5'-splice site recognition"/>
    <property type="evidence" value="ECO:0007669"/>
    <property type="project" value="UniProtKB-UniRule"/>
</dbReference>
<evidence type="ECO:0000256" key="6">
    <source>
        <dbReference type="ARBA" id="ARBA00023242"/>
    </source>
</evidence>
<dbReference type="InterPro" id="IPR000690">
    <property type="entry name" value="Matrin/U1-C_Znf_C2H2"/>
</dbReference>
<proteinExistence type="inferred from homology"/>
<evidence type="ECO:0000256" key="4">
    <source>
        <dbReference type="ARBA" id="ARBA00022833"/>
    </source>
</evidence>
<dbReference type="eggNOG" id="KOG3454">
    <property type="taxonomic scope" value="Eukaryota"/>
</dbReference>
<feature type="compositionally biased region" description="Pro residues" evidence="10">
    <location>
        <begin position="545"/>
        <end position="573"/>
    </location>
</feature>
<dbReference type="Pfam" id="PF06220">
    <property type="entry name" value="zf-U1"/>
    <property type="match status" value="1"/>
</dbReference>
<feature type="transmembrane region" description="Helical" evidence="11">
    <location>
        <begin position="12"/>
        <end position="29"/>
    </location>
</feature>
<dbReference type="InterPro" id="IPR013085">
    <property type="entry name" value="U1-CZ_Znf_C2H2"/>
</dbReference>
<keyword evidence="4 9" id="KW-0862">Zinc</keyword>
<keyword evidence="7 9" id="KW-0687">Ribonucleoprotein</keyword>
<evidence type="ECO:0000259" key="12">
    <source>
        <dbReference type="PROSITE" id="PS50171"/>
    </source>
</evidence>
<keyword evidence="5 9" id="KW-0694">RNA-binding</keyword>
<dbReference type="KEGG" id="pte:PTT_13388"/>
<evidence type="ECO:0000256" key="9">
    <source>
        <dbReference type="HAMAP-Rule" id="MF_03153"/>
    </source>
</evidence>
<dbReference type="InterPro" id="IPR003604">
    <property type="entry name" value="Matrin/U1-like-C_Znf_C2H2"/>
</dbReference>
<keyword evidence="2 9" id="KW-0479">Metal-binding</keyword>
<dbReference type="GO" id="GO:0030619">
    <property type="term" value="F:U1 snRNA binding"/>
    <property type="evidence" value="ECO:0007669"/>
    <property type="project" value="UniProtKB-UniRule"/>
</dbReference>
<dbReference type="GO" id="GO:0008270">
    <property type="term" value="F:zinc ion binding"/>
    <property type="evidence" value="ECO:0007669"/>
    <property type="project" value="UniProtKB-UniRule"/>
</dbReference>
<dbReference type="InterPro" id="IPR017340">
    <property type="entry name" value="U1_snRNP-C"/>
</dbReference>
<feature type="domain" description="Matrin-type" evidence="12">
    <location>
        <begin position="374"/>
        <end position="406"/>
    </location>
</feature>
<dbReference type="HOGENOM" id="CLU_475780_0_0_1"/>
<evidence type="ECO:0000256" key="8">
    <source>
        <dbReference type="ARBA" id="ARBA00046357"/>
    </source>
</evidence>
<dbReference type="EMBL" id="GL535354">
    <property type="protein sequence ID" value="EFQ90104.1"/>
    <property type="molecule type" value="Genomic_DNA"/>
</dbReference>
<evidence type="ECO:0000256" key="3">
    <source>
        <dbReference type="ARBA" id="ARBA00022771"/>
    </source>
</evidence>
<dbReference type="OrthoDB" id="2014201at2759"/>
<name>E3RVZ2_PYRTT</name>
<dbReference type="SUPFAM" id="SSF53448">
    <property type="entry name" value="Nucleotide-diphospho-sugar transferases"/>
    <property type="match status" value="1"/>
</dbReference>
<protein>
    <recommendedName>
        <fullName evidence="9">U1 small nuclear ribonucleoprotein C</fullName>
        <shortName evidence="9">U1 snRNP C</shortName>
        <shortName evidence="9">U1-C</shortName>
        <shortName evidence="9">U1C</shortName>
    </recommendedName>
</protein>
<dbReference type="PANTHER" id="PTHR31148:SF1">
    <property type="entry name" value="U1 SMALL NUCLEAR RIBONUCLEOPROTEIN C"/>
    <property type="match status" value="1"/>
</dbReference>
<sequence length="573" mass="64552">MAPLKRPSSRTVRITLITLGFLWLFLLFHRRDRQSQSLPSPLVRFKQHSTAVDTQTRMFPTPDTIGNHIRWSDFAYVQYVTDETYLCNSVMIFEALKRHGTKAELLMMYPHQWPVPEATHVDYKGKLLALARDEYGAKLVPVHVKRFYNNDDPTWQDSYTKLLLWNQTQYKRVISFDSDATVLNHMDELFLLPPTPVAMPRAYWLDYFSLSSQVIVAEPSEETWLRVQNATNNHTGHDYDMDILNKLFIDSSMIIPHRKYNFLSGEFRKAPRNHGAYLGSPTEKWNPRKALAEAKYVHFSDWPMPKPWITPTSEQLENALPRCWDVEGVGEDCTDRFLWLELRDDFSKRRKRICGKYYDFSTLTSYEHITMPKFFCDYCDVYLTHDSMSVRKAHNNGRNHLRNVQAYYEQISSDQTQQVINSITDAYNTEGQANPLFQQNLNGGFPGGPMGGMPGMGMPPMGMPHGFPPPGMPPMGGIPPPFMGRGGPPMPPNGMPFPPPNGMPPGPGGMPPNMPFPPHMGGGPPQGMPPPFPFPPPGNAGSPPGGMPFPPPGGMGMPPGGPPGRFPPGPPGR</sequence>
<evidence type="ECO:0000313" key="13">
    <source>
        <dbReference type="EMBL" id="EFQ90104.1"/>
    </source>
</evidence>
<dbReference type="Gene3D" id="3.90.550.10">
    <property type="entry name" value="Spore Coat Polysaccharide Biosynthesis Protein SpsA, Chain A"/>
    <property type="match status" value="1"/>
</dbReference>
<dbReference type="SMART" id="SM00451">
    <property type="entry name" value="ZnF_U1"/>
    <property type="match status" value="1"/>
</dbReference>
<dbReference type="PROSITE" id="PS50171">
    <property type="entry name" value="ZF_MATRIN"/>
    <property type="match status" value="1"/>
</dbReference>
<keyword evidence="14" id="KW-1185">Reference proteome</keyword>
<reference evidence="13 14" key="1">
    <citation type="journal article" date="2010" name="Genome Biol.">
        <title>A first genome assembly of the barley fungal pathogen Pyrenophora teres f. teres.</title>
        <authorList>
            <person name="Ellwood S.R."/>
            <person name="Liu Z."/>
            <person name="Syme R.A."/>
            <person name="Lai Z."/>
            <person name="Hane J.K."/>
            <person name="Keiper F."/>
            <person name="Moffat C.S."/>
            <person name="Oliver R.P."/>
            <person name="Friesen T.L."/>
        </authorList>
    </citation>
    <scope>NUCLEOTIDE SEQUENCE [LARGE SCALE GENOMIC DNA]</scope>
    <source>
        <strain evidence="13 14">0-1</strain>
    </source>
</reference>
<comment type="function">
    <text evidence="9">Component of the spliceosomal U1 snRNP, which is essential for recognition of the pre-mRNA 5' splice-site and the subsequent assembly of the spliceosome. U1-C is directly involved in initial 5' splice-site recognition for both constitutive and regulated alternative splicing. The interaction with the 5' splice-site seems to precede base-pairing between the pre-mRNA and the U1 snRNA. Stimulates commitment or early (E) complex formation by stabilizing the base pairing of the 5' end of the U1 snRNA and the 5' splice-site region.</text>
</comment>
<dbReference type="GO" id="GO:0005685">
    <property type="term" value="C:U1 snRNP"/>
    <property type="evidence" value="ECO:0007669"/>
    <property type="project" value="UniProtKB-UniRule"/>
</dbReference>
<accession>E3RVZ2</accession>